<evidence type="ECO:0000313" key="3">
    <source>
        <dbReference type="WBParaSite" id="jg22686"/>
    </source>
</evidence>
<sequence length="101" mass="10711">MKSALIIFVSLILIESFANAGQDKHCKCLTNDDCLVIKQGQAAPCQSTSRCTGVCTRKNTCHTPTSACMEIATPTVTVPHCLTARLACRATHAKSTIGAMV</sequence>
<keyword evidence="2" id="KW-1185">Reference proteome</keyword>
<organism evidence="2 3">
    <name type="scientific">Ditylenchus dipsaci</name>
    <dbReference type="NCBI Taxonomy" id="166011"/>
    <lineage>
        <taxon>Eukaryota</taxon>
        <taxon>Metazoa</taxon>
        <taxon>Ecdysozoa</taxon>
        <taxon>Nematoda</taxon>
        <taxon>Chromadorea</taxon>
        <taxon>Rhabditida</taxon>
        <taxon>Tylenchina</taxon>
        <taxon>Tylenchomorpha</taxon>
        <taxon>Sphaerularioidea</taxon>
        <taxon>Anguinidae</taxon>
        <taxon>Anguininae</taxon>
        <taxon>Ditylenchus</taxon>
    </lineage>
</organism>
<name>A0A915DRA3_9BILA</name>
<reference evidence="3" key="1">
    <citation type="submission" date="2022-11" db="UniProtKB">
        <authorList>
            <consortium name="WormBaseParasite"/>
        </authorList>
    </citation>
    <scope>IDENTIFICATION</scope>
</reference>
<dbReference type="WBParaSite" id="jg22686">
    <property type="protein sequence ID" value="jg22686"/>
    <property type="gene ID" value="jg22686"/>
</dbReference>
<evidence type="ECO:0000313" key="2">
    <source>
        <dbReference type="Proteomes" id="UP000887574"/>
    </source>
</evidence>
<feature type="signal peptide" evidence="1">
    <location>
        <begin position="1"/>
        <end position="20"/>
    </location>
</feature>
<dbReference type="AlphaFoldDB" id="A0A915DRA3"/>
<feature type="chain" id="PRO_5036825584" evidence="1">
    <location>
        <begin position="21"/>
        <end position="101"/>
    </location>
</feature>
<keyword evidence="1" id="KW-0732">Signal</keyword>
<evidence type="ECO:0000256" key="1">
    <source>
        <dbReference type="SAM" id="SignalP"/>
    </source>
</evidence>
<accession>A0A915DRA3</accession>
<proteinExistence type="predicted"/>
<dbReference type="Proteomes" id="UP000887574">
    <property type="component" value="Unplaced"/>
</dbReference>
<protein>
    <submittedName>
        <fullName evidence="3">Uncharacterized protein</fullName>
    </submittedName>
</protein>